<evidence type="ECO:0000256" key="2">
    <source>
        <dbReference type="ARBA" id="ARBA00023002"/>
    </source>
</evidence>
<dbReference type="SUPFAM" id="SSF53223">
    <property type="entry name" value="Aminoacid dehydrogenase-like, N-terminal domain"/>
    <property type="match status" value="1"/>
</dbReference>
<dbReference type="SUPFAM" id="SSF51735">
    <property type="entry name" value="NAD(P)-binding Rossmann-fold domains"/>
    <property type="match status" value="1"/>
</dbReference>
<dbReference type="InterPro" id="IPR006097">
    <property type="entry name" value="Glu/Leu/Phe/Val/Trp_DH_dimer"/>
</dbReference>
<dbReference type="SMART" id="SM00839">
    <property type="entry name" value="ELFV_dehydrog"/>
    <property type="match status" value="1"/>
</dbReference>
<dbReference type="InterPro" id="IPR006095">
    <property type="entry name" value="Glu/Leu/Phe/Val/Trp_DH"/>
</dbReference>
<sequence length="410" mass="45403">MKELLKQYEEKAPEIVFNWKDPETEAEGWAVINSLRGGAAGGGTRMREGLDMNEVLSLAKTMEVKFTVSGPPIGGAKSGINFNPNDPRKRGVLERWYRAVSPLLKSYYGTGGDLNVDEIHEVIPITEDAGVWHPQEGVFNGHFKPTEADKINRIGQLRLGVIKVLESPAYSPDTTKKYTVADMITGFGVAEAVRHYYDIYGGSVIGKKAIVQGFGNVGAAAAFYLAQMGARVVGIIDRVGGVIKEEGFTFDEIKMFFLHKKGNTLIADADRMIPFAEMNERIWSLQTEIFAPCAASRLITKDQITQMIESGLEVISCGANVPFADKEIFFGPIMEYTDEKVSLIPDFISNCGMARVFAFFMEGRVAMEDELIFNDTSDVIRKAILNIFKQNHTKTNISKTAFEIALKQLL</sequence>
<dbReference type="InterPro" id="IPR036291">
    <property type="entry name" value="NAD(P)-bd_dom_sf"/>
</dbReference>
<gene>
    <name evidence="5" type="ORF">GWK09_07980</name>
</gene>
<proteinExistence type="inferred from homology"/>
<accession>A0A6P0UCY5</accession>
<evidence type="ECO:0000256" key="3">
    <source>
        <dbReference type="RuleBase" id="RU004417"/>
    </source>
</evidence>
<feature type="domain" description="Glutamate/phenylalanine/leucine/valine/L-tryptophan dehydrogenase C-terminal" evidence="4">
    <location>
        <begin position="181"/>
        <end position="410"/>
    </location>
</feature>
<dbReference type="Gene3D" id="3.40.50.720">
    <property type="entry name" value="NAD(P)-binding Rossmann-like Domain"/>
    <property type="match status" value="1"/>
</dbReference>
<evidence type="ECO:0000313" key="5">
    <source>
        <dbReference type="EMBL" id="NER10452.1"/>
    </source>
</evidence>
<comment type="similarity">
    <text evidence="1 3">Belongs to the Glu/Leu/Phe/Val dehydrogenases family.</text>
</comment>
<dbReference type="Gene3D" id="3.40.50.10860">
    <property type="entry name" value="Leucine Dehydrogenase, chain A, domain 1"/>
    <property type="match status" value="1"/>
</dbReference>
<dbReference type="Pfam" id="PF00208">
    <property type="entry name" value="ELFV_dehydrog"/>
    <property type="match status" value="1"/>
</dbReference>
<dbReference type="GO" id="GO:0004352">
    <property type="term" value="F:glutamate dehydrogenase (NAD+) activity"/>
    <property type="evidence" value="ECO:0007669"/>
    <property type="project" value="TreeGrafter"/>
</dbReference>
<protein>
    <submittedName>
        <fullName evidence="5">Amino acid dehydrogenase</fullName>
    </submittedName>
</protein>
<evidence type="ECO:0000259" key="4">
    <source>
        <dbReference type="SMART" id="SM00839"/>
    </source>
</evidence>
<dbReference type="Proteomes" id="UP000468443">
    <property type="component" value="Unassembled WGS sequence"/>
</dbReference>
<dbReference type="PANTHER" id="PTHR11606:SF13">
    <property type="entry name" value="GLUTAMATE DEHYDROGENASE 1, MITOCHONDRIAL"/>
    <property type="match status" value="1"/>
</dbReference>
<dbReference type="InterPro" id="IPR006096">
    <property type="entry name" value="Glu/Leu/Phe/Val/Trp_DH_C"/>
</dbReference>
<dbReference type="PANTHER" id="PTHR11606">
    <property type="entry name" value="GLUTAMATE DEHYDROGENASE"/>
    <property type="match status" value="1"/>
</dbReference>
<dbReference type="EMBL" id="JAABOP010000002">
    <property type="protein sequence ID" value="NER10452.1"/>
    <property type="molecule type" value="Genomic_DNA"/>
</dbReference>
<evidence type="ECO:0000256" key="1">
    <source>
        <dbReference type="ARBA" id="ARBA00006382"/>
    </source>
</evidence>
<organism evidence="5 6">
    <name type="scientific">Muriicola jejuensis</name>
    <dbReference type="NCBI Taxonomy" id="504488"/>
    <lineage>
        <taxon>Bacteria</taxon>
        <taxon>Pseudomonadati</taxon>
        <taxon>Bacteroidota</taxon>
        <taxon>Flavobacteriia</taxon>
        <taxon>Flavobacteriales</taxon>
        <taxon>Flavobacteriaceae</taxon>
        <taxon>Muriicola</taxon>
    </lineage>
</organism>
<comment type="caution">
    <text evidence="5">The sequence shown here is derived from an EMBL/GenBank/DDBJ whole genome shotgun (WGS) entry which is preliminary data.</text>
</comment>
<dbReference type="InterPro" id="IPR046346">
    <property type="entry name" value="Aminoacid_DH-like_N_sf"/>
</dbReference>
<dbReference type="RefSeq" id="WP_163692572.1">
    <property type="nucleotide sequence ID" value="NZ_FXTW01000002.1"/>
</dbReference>
<evidence type="ECO:0000313" key="6">
    <source>
        <dbReference type="Proteomes" id="UP000468443"/>
    </source>
</evidence>
<dbReference type="PRINTS" id="PR00082">
    <property type="entry name" value="GLFDHDRGNASE"/>
</dbReference>
<dbReference type="AlphaFoldDB" id="A0A6P0UCY5"/>
<keyword evidence="6" id="KW-1185">Reference proteome</keyword>
<reference evidence="5 6" key="1">
    <citation type="submission" date="2020-01" db="EMBL/GenBank/DDBJ databases">
        <title>Muriicola jejuensis KCTC 22299.</title>
        <authorList>
            <person name="Wang G."/>
        </authorList>
    </citation>
    <scope>NUCLEOTIDE SEQUENCE [LARGE SCALE GENOMIC DNA]</scope>
    <source>
        <strain evidence="5 6">KCTC 22299</strain>
    </source>
</reference>
<name>A0A6P0UCY5_9FLAO</name>
<dbReference type="GO" id="GO:0006538">
    <property type="term" value="P:L-glutamate catabolic process"/>
    <property type="evidence" value="ECO:0007669"/>
    <property type="project" value="TreeGrafter"/>
</dbReference>
<keyword evidence="2 3" id="KW-0560">Oxidoreductase</keyword>
<dbReference type="Pfam" id="PF02812">
    <property type="entry name" value="ELFV_dehydrog_N"/>
    <property type="match status" value="1"/>
</dbReference>